<gene>
    <name evidence="1" type="ORF">FHR90_001976</name>
</gene>
<evidence type="ECO:0000313" key="2">
    <source>
        <dbReference type="Proteomes" id="UP000557688"/>
    </source>
</evidence>
<evidence type="ECO:0000313" key="1">
    <source>
        <dbReference type="EMBL" id="MBB3174140.1"/>
    </source>
</evidence>
<accession>A0A839V124</accession>
<reference evidence="1 2" key="1">
    <citation type="submission" date="2020-08" db="EMBL/GenBank/DDBJ databases">
        <title>Genomic Encyclopedia of Type Strains, Phase III (KMG-III): the genomes of soil and plant-associated and newly described type strains.</title>
        <authorList>
            <person name="Whitman W."/>
        </authorList>
    </citation>
    <scope>NUCLEOTIDE SEQUENCE [LARGE SCALE GENOMIC DNA]</scope>
    <source>
        <strain evidence="1 2">CECT 8088</strain>
    </source>
</reference>
<dbReference type="EMBL" id="JACHXV010000006">
    <property type="protein sequence ID" value="MBB3174140.1"/>
    <property type="molecule type" value="Genomic_DNA"/>
</dbReference>
<dbReference type="Proteomes" id="UP000557688">
    <property type="component" value="Unassembled WGS sequence"/>
</dbReference>
<proteinExistence type="predicted"/>
<sequence length="304" mass="33541">MPPDDPADRLDALIATELDRPAPPRVAAFARSLAEAHGDSVLGVLFYGSCRRHFDGEGLLDFYIVYDRHHRFHGNRWHALLNALLPPNVTMAAHDGLHAKVASLSLDQFARAMRPGSIDTTMWARFTQPASLLEARDGEARDEITACIRQAILTATGWARAFSPAAAAPAGIWQRLFAHTYAAELRPERGNRPSEVYDAAPTWFDALLAASPSAASPHGWAWRRSGGKVLNVLRLAKAAFTFEGGADYVAWKLERHAGVRLELDAWQRRHPLLAGPAVLWRLWRGGVFSASRRSGRRDQSAAET</sequence>
<organism evidence="1 2">
    <name type="scientific">Endobacter medicaginis</name>
    <dbReference type="NCBI Taxonomy" id="1181271"/>
    <lineage>
        <taxon>Bacteria</taxon>
        <taxon>Pseudomonadati</taxon>
        <taxon>Pseudomonadota</taxon>
        <taxon>Alphaproteobacteria</taxon>
        <taxon>Acetobacterales</taxon>
        <taxon>Acetobacteraceae</taxon>
        <taxon>Endobacter</taxon>
    </lineage>
</organism>
<comment type="caution">
    <text evidence="1">The sequence shown here is derived from an EMBL/GenBank/DDBJ whole genome shotgun (WGS) entry which is preliminary data.</text>
</comment>
<dbReference type="AlphaFoldDB" id="A0A839V124"/>
<keyword evidence="2" id="KW-1185">Reference proteome</keyword>
<dbReference type="RefSeq" id="WP_183275145.1">
    <property type="nucleotide sequence ID" value="NZ_JACHXV010000006.1"/>
</dbReference>
<name>A0A839V124_9PROT</name>
<protein>
    <submittedName>
        <fullName evidence="1">Uncharacterized protein</fullName>
    </submittedName>
</protein>